<comment type="caution">
    <text evidence="3">The sequence shown here is derived from an EMBL/GenBank/DDBJ whole genome shotgun (WGS) entry which is preliminary data.</text>
</comment>
<evidence type="ECO:0000313" key="4">
    <source>
        <dbReference type="Proteomes" id="UP000235388"/>
    </source>
</evidence>
<keyword evidence="4" id="KW-1185">Reference proteome</keyword>
<reference evidence="4 5" key="1">
    <citation type="submission" date="2017-11" db="EMBL/GenBank/DDBJ databases">
        <title>De novo assembly and phasing of dikaryotic genomes from two isolates of Puccinia coronata f. sp. avenae, the causal agent of oat crown rust.</title>
        <authorList>
            <person name="Miller M.E."/>
            <person name="Zhang Y."/>
            <person name="Omidvar V."/>
            <person name="Sperschneider J."/>
            <person name="Schwessinger B."/>
            <person name="Raley C."/>
            <person name="Palmer J.M."/>
            <person name="Garnica D."/>
            <person name="Upadhyaya N."/>
            <person name="Rathjen J."/>
            <person name="Taylor J.M."/>
            <person name="Park R.F."/>
            <person name="Dodds P.N."/>
            <person name="Hirsch C.D."/>
            <person name="Kianian S.F."/>
            <person name="Figueroa M."/>
        </authorList>
    </citation>
    <scope>NUCLEOTIDE SEQUENCE [LARGE SCALE GENOMIC DNA]</scope>
    <source>
        <strain evidence="1">12NC29</strain>
        <strain evidence="3">12SD80</strain>
    </source>
</reference>
<accession>A0A2N5U1E0</accession>
<evidence type="ECO:0000313" key="1">
    <source>
        <dbReference type="EMBL" id="PLW05439.1"/>
    </source>
</evidence>
<proteinExistence type="predicted"/>
<dbReference type="EMBL" id="PGCJ01000445">
    <property type="protein sequence ID" value="PLW28422.1"/>
    <property type="molecule type" value="Genomic_DNA"/>
</dbReference>
<gene>
    <name evidence="2" type="ORF">PCANC_20809</name>
    <name evidence="1" type="ORF">PCANC_26598</name>
    <name evidence="3" type="ORF">PCASD_19116</name>
</gene>
<sequence length="72" mass="8293">MTHTKAKKVEDSGWASRRHWILSPYSCFFPLKIDLLRLDDLDCNHPLASFQYLVHLKSHTPRPDLPPLPLGA</sequence>
<name>A0A2N5U1E0_9BASI</name>
<organism evidence="3 5">
    <name type="scientific">Puccinia coronata f. sp. avenae</name>
    <dbReference type="NCBI Taxonomy" id="200324"/>
    <lineage>
        <taxon>Eukaryota</taxon>
        <taxon>Fungi</taxon>
        <taxon>Dikarya</taxon>
        <taxon>Basidiomycota</taxon>
        <taxon>Pucciniomycotina</taxon>
        <taxon>Pucciniomycetes</taxon>
        <taxon>Pucciniales</taxon>
        <taxon>Pucciniaceae</taxon>
        <taxon>Puccinia</taxon>
    </lineage>
</organism>
<dbReference type="EMBL" id="PGCI01000266">
    <property type="protein sequence ID" value="PLW31550.1"/>
    <property type="molecule type" value="Genomic_DNA"/>
</dbReference>
<dbReference type="Proteomes" id="UP000235388">
    <property type="component" value="Unassembled WGS sequence"/>
</dbReference>
<evidence type="ECO:0000313" key="3">
    <source>
        <dbReference type="EMBL" id="PLW31550.1"/>
    </source>
</evidence>
<dbReference type="EMBL" id="PGCJ01001438">
    <property type="protein sequence ID" value="PLW05439.1"/>
    <property type="molecule type" value="Genomic_DNA"/>
</dbReference>
<evidence type="ECO:0000313" key="2">
    <source>
        <dbReference type="EMBL" id="PLW28422.1"/>
    </source>
</evidence>
<evidence type="ECO:0000313" key="5">
    <source>
        <dbReference type="Proteomes" id="UP000235392"/>
    </source>
</evidence>
<dbReference type="Proteomes" id="UP000235392">
    <property type="component" value="Unassembled WGS sequence"/>
</dbReference>
<dbReference type="AlphaFoldDB" id="A0A2N5U1E0"/>
<protein>
    <submittedName>
        <fullName evidence="3">Uncharacterized protein</fullName>
    </submittedName>
</protein>